<proteinExistence type="predicted"/>
<keyword evidence="2" id="KW-0732">Signal</keyword>
<keyword evidence="1" id="KW-1133">Transmembrane helix</keyword>
<organism evidence="3">
    <name type="scientific">Eutreptiella gymnastica</name>
    <dbReference type="NCBI Taxonomy" id="73025"/>
    <lineage>
        <taxon>Eukaryota</taxon>
        <taxon>Discoba</taxon>
        <taxon>Euglenozoa</taxon>
        <taxon>Euglenida</taxon>
        <taxon>Spirocuta</taxon>
        <taxon>Euglenophyceae</taxon>
        <taxon>Eutreptiales</taxon>
        <taxon>Eutreptiaceae</taxon>
        <taxon>Eutreptiella</taxon>
    </lineage>
</organism>
<keyword evidence="1" id="KW-0812">Transmembrane</keyword>
<name>A0A7S4CH20_9EUGL</name>
<dbReference type="EMBL" id="HBJA01024896">
    <property type="protein sequence ID" value="CAE0796948.1"/>
    <property type="molecule type" value="Transcribed_RNA"/>
</dbReference>
<feature type="signal peptide" evidence="2">
    <location>
        <begin position="1"/>
        <end position="19"/>
    </location>
</feature>
<reference evidence="3" key="1">
    <citation type="submission" date="2021-01" db="EMBL/GenBank/DDBJ databases">
        <authorList>
            <person name="Corre E."/>
            <person name="Pelletier E."/>
            <person name="Niang G."/>
            <person name="Scheremetjew M."/>
            <person name="Finn R."/>
            <person name="Kale V."/>
            <person name="Holt S."/>
            <person name="Cochrane G."/>
            <person name="Meng A."/>
            <person name="Brown T."/>
            <person name="Cohen L."/>
        </authorList>
    </citation>
    <scope>NUCLEOTIDE SEQUENCE</scope>
    <source>
        <strain evidence="3">CCMP1594</strain>
    </source>
</reference>
<protein>
    <recommendedName>
        <fullName evidence="4">Secreted protein</fullName>
    </recommendedName>
</protein>
<evidence type="ECO:0000256" key="1">
    <source>
        <dbReference type="SAM" id="Phobius"/>
    </source>
</evidence>
<sequence>MLLLFFCVVVVITCKPCAAAGLITVPPPLVTGAPVLFCCATLGAALDRLLEVLTHGCKLLLQVLHRDVACGHLLWNTHAPREGQLGRMKICAEKPASRDNCRFPGTAT</sequence>
<keyword evidence="1" id="KW-0472">Membrane</keyword>
<evidence type="ECO:0008006" key="4">
    <source>
        <dbReference type="Google" id="ProtNLM"/>
    </source>
</evidence>
<feature type="chain" id="PRO_5030549127" description="Secreted protein" evidence="2">
    <location>
        <begin position="20"/>
        <end position="108"/>
    </location>
</feature>
<evidence type="ECO:0000256" key="2">
    <source>
        <dbReference type="SAM" id="SignalP"/>
    </source>
</evidence>
<feature type="transmembrane region" description="Helical" evidence="1">
    <location>
        <begin position="29"/>
        <end position="50"/>
    </location>
</feature>
<accession>A0A7S4CH20</accession>
<dbReference type="AlphaFoldDB" id="A0A7S4CH20"/>
<evidence type="ECO:0000313" key="3">
    <source>
        <dbReference type="EMBL" id="CAE0796948.1"/>
    </source>
</evidence>
<gene>
    <name evidence="3" type="ORF">EGYM00163_LOCUS8068</name>
</gene>